<dbReference type="OrthoDB" id="9789501at2"/>
<evidence type="ECO:0000313" key="3">
    <source>
        <dbReference type="Proteomes" id="UP000254808"/>
    </source>
</evidence>
<dbReference type="Proteomes" id="UP000254808">
    <property type="component" value="Chromosome"/>
</dbReference>
<organism evidence="2 3">
    <name type="scientific">Cyclonatronum proteinivorum</name>
    <dbReference type="NCBI Taxonomy" id="1457365"/>
    <lineage>
        <taxon>Bacteria</taxon>
        <taxon>Pseudomonadati</taxon>
        <taxon>Balneolota</taxon>
        <taxon>Balneolia</taxon>
        <taxon>Balneolales</taxon>
        <taxon>Cyclonatronaceae</taxon>
        <taxon>Cyclonatronum</taxon>
    </lineage>
</organism>
<dbReference type="KEGG" id="cprv:CYPRO_2749"/>
<dbReference type="SMART" id="SM00953">
    <property type="entry name" value="RES"/>
    <property type="match status" value="1"/>
</dbReference>
<proteinExistence type="predicted"/>
<protein>
    <submittedName>
        <fullName evidence="2">RES domain-containing protein</fullName>
    </submittedName>
</protein>
<gene>
    <name evidence="2" type="ORF">CYPRO_2749</name>
</gene>
<evidence type="ECO:0000313" key="2">
    <source>
        <dbReference type="EMBL" id="AXJ01988.1"/>
    </source>
</evidence>
<dbReference type="InterPro" id="IPR014914">
    <property type="entry name" value="RES_dom"/>
</dbReference>
<reference evidence="2 3" key="1">
    <citation type="submission" date="2018-03" db="EMBL/GenBank/DDBJ databases">
        <title>Phenotypic and genomic properties of Cyclonatronum proteinivorum gen. nov., sp. nov., a haloalkaliphilic bacteroidete from soda lakes possessing Na+-translocating rhodopsin.</title>
        <authorList>
            <person name="Toshchakov S.V."/>
            <person name="Korzhenkov A."/>
            <person name="Samarov N.I."/>
            <person name="Kublanov I.V."/>
            <person name="Muntyan M.S."/>
            <person name="Sorokin D.Y."/>
        </authorList>
    </citation>
    <scope>NUCLEOTIDE SEQUENCE [LARGE SCALE GENOMIC DNA]</scope>
    <source>
        <strain evidence="2 3">Omega</strain>
    </source>
</reference>
<dbReference type="AlphaFoldDB" id="A0A345UND6"/>
<keyword evidence="3" id="KW-1185">Reference proteome</keyword>
<name>A0A345UND6_9BACT</name>
<sequence>MLVYRATSGPYAKDLSGTGAKLAGGRWNSRGIPALYTSESRALCQLAVLVRIDLRRMPGDLVLLSIQVPDHIPVRTITLRELSTGWDASPPDSFTRDLGDELLRDRECCVFRVPSSVVPDEHNYVFNPASKHFHDIKIVDERPLGLDRFFF</sequence>
<accession>A0A345UND6</accession>
<evidence type="ECO:0000259" key="1">
    <source>
        <dbReference type="SMART" id="SM00953"/>
    </source>
</evidence>
<dbReference type="EMBL" id="CP027806">
    <property type="protein sequence ID" value="AXJ01988.1"/>
    <property type="molecule type" value="Genomic_DNA"/>
</dbReference>
<dbReference type="RefSeq" id="WP_114985126.1">
    <property type="nucleotide sequence ID" value="NZ_CP027806.1"/>
</dbReference>
<dbReference type="Pfam" id="PF08808">
    <property type="entry name" value="RES"/>
    <property type="match status" value="1"/>
</dbReference>
<feature type="domain" description="RES" evidence="1">
    <location>
        <begin position="14"/>
        <end position="140"/>
    </location>
</feature>